<dbReference type="NCBIfam" id="TIGR00590">
    <property type="entry name" value="pcna"/>
    <property type="match status" value="1"/>
</dbReference>
<comment type="similarity">
    <text evidence="1 4 5">Belongs to the PCNA family.</text>
</comment>
<keyword evidence="3 4" id="KW-0238">DNA-binding</keyword>
<sequence>MKVKSESSKLWKNCIGAISNLIDEAAFKFTPEGVKMEAMDPSHVALVDFNLPSKSFEEYDVEETQVLGVDLIEMDKVVSRAKKDDKFVVELDEEKNRLVLKFEGASTRRFSLPLIEVEGEETPQPELDFSTSAKIQAGIIQDGLKDASLVADNVRFGATEEKFIMGAESDTGSSQMELSKSSEGLKELKVQKPSKSMFNISYLDDIIKAVSSSDFIDIRLGSDLPIKLDMPIGDGKGQLKFLLAPRIEAE</sequence>
<evidence type="ECO:0000259" key="7">
    <source>
        <dbReference type="Pfam" id="PF00705"/>
    </source>
</evidence>
<dbReference type="CDD" id="cd00577">
    <property type="entry name" value="PCNA"/>
    <property type="match status" value="1"/>
</dbReference>
<feature type="domain" description="Proliferating cell nuclear antigen PCNA N-terminal" evidence="7">
    <location>
        <begin position="4"/>
        <end position="111"/>
    </location>
</feature>
<dbReference type="EMBL" id="LHYA01000028">
    <property type="protein sequence ID" value="KXB03377.1"/>
    <property type="molecule type" value="Genomic_DNA"/>
</dbReference>
<keyword evidence="2 4" id="KW-0235">DNA replication</keyword>
<evidence type="ECO:0000256" key="4">
    <source>
        <dbReference type="HAMAP-Rule" id="MF_00317"/>
    </source>
</evidence>
<evidence type="ECO:0000256" key="6">
    <source>
        <dbReference type="RuleBase" id="RU003673"/>
    </source>
</evidence>
<evidence type="ECO:0000256" key="3">
    <source>
        <dbReference type="ARBA" id="ARBA00023125"/>
    </source>
</evidence>
<evidence type="ECO:0000256" key="5">
    <source>
        <dbReference type="RuleBase" id="RU003671"/>
    </source>
</evidence>
<dbReference type="GO" id="GO:0030337">
    <property type="term" value="F:DNA polymerase processivity factor activity"/>
    <property type="evidence" value="ECO:0007669"/>
    <property type="project" value="UniProtKB-UniRule"/>
</dbReference>
<dbReference type="PANTHER" id="PTHR11352:SF0">
    <property type="entry name" value="PROLIFERATING CELL NUCLEAR ANTIGEN"/>
    <property type="match status" value="1"/>
</dbReference>
<dbReference type="GO" id="GO:0006272">
    <property type="term" value="P:leading strand elongation"/>
    <property type="evidence" value="ECO:0007669"/>
    <property type="project" value="TreeGrafter"/>
</dbReference>
<dbReference type="InterPro" id="IPR022649">
    <property type="entry name" value="Pr_cel_nuc_antig_C"/>
</dbReference>
<comment type="caution">
    <text evidence="9">The sequence shown here is derived from an EMBL/GenBank/DDBJ whole genome shotgun (WGS) entry which is preliminary data.</text>
</comment>
<comment type="subunit">
    <text evidence="4">Homotrimer. The subunits circularize to form a toroid; DNA passes through its center. Replication factor C (RFC) is required to load the toroid on the DNA.</text>
</comment>
<evidence type="ECO:0000256" key="1">
    <source>
        <dbReference type="ARBA" id="ARBA00010462"/>
    </source>
</evidence>
<dbReference type="SUPFAM" id="SSF55979">
    <property type="entry name" value="DNA clamp"/>
    <property type="match status" value="2"/>
</dbReference>
<feature type="domain" description="Proliferating cell nuclear antigen PCNA C-terminal" evidence="8">
    <location>
        <begin position="125"/>
        <end position="245"/>
    </location>
</feature>
<evidence type="ECO:0000313" key="10">
    <source>
        <dbReference type="Proteomes" id="UP000070405"/>
    </source>
</evidence>
<dbReference type="InterPro" id="IPR022648">
    <property type="entry name" value="Pr_cel_nuc_antig_N"/>
</dbReference>
<comment type="function">
    <text evidence="4">Sliding clamp subunit that acts as a moving platform for DNA processing. Responsible for tethering the catalytic subunit of DNA polymerase and other proteins to DNA during high-speed replication.</text>
</comment>
<dbReference type="PROSITE" id="PS01251">
    <property type="entry name" value="PCNA_1"/>
    <property type="match status" value="1"/>
</dbReference>
<dbReference type="AlphaFoldDB" id="A0A133VAG5"/>
<dbReference type="PANTHER" id="PTHR11352">
    <property type="entry name" value="PROLIFERATING CELL NUCLEAR ANTIGEN"/>
    <property type="match status" value="1"/>
</dbReference>
<gene>
    <name evidence="4" type="primary">pcn</name>
    <name evidence="9" type="ORF">AKJ47_02385</name>
</gene>
<dbReference type="Proteomes" id="UP000070405">
    <property type="component" value="Unassembled WGS sequence"/>
</dbReference>
<dbReference type="GO" id="GO:0003677">
    <property type="term" value="F:DNA binding"/>
    <property type="evidence" value="ECO:0007669"/>
    <property type="project" value="UniProtKB-UniRule"/>
</dbReference>
<evidence type="ECO:0000259" key="8">
    <source>
        <dbReference type="Pfam" id="PF02747"/>
    </source>
</evidence>
<protein>
    <recommendedName>
        <fullName evidence="4">DNA polymerase sliding clamp</fullName>
    </recommendedName>
    <alternativeName>
        <fullName evidence="4">Proliferating cell nuclear antigen homolog</fullName>
        <shortName evidence="4">PCNA</shortName>
    </alternativeName>
</protein>
<dbReference type="InterPro" id="IPR046938">
    <property type="entry name" value="DNA_clamp_sf"/>
</dbReference>
<reference evidence="9 10" key="1">
    <citation type="journal article" date="2016" name="Sci. Rep.">
        <title>Metabolic traits of an uncultured archaeal lineage -MSBL1- from brine pools of the Red Sea.</title>
        <authorList>
            <person name="Mwirichia R."/>
            <person name="Alam I."/>
            <person name="Rashid M."/>
            <person name="Vinu M."/>
            <person name="Ba-Alawi W."/>
            <person name="Anthony Kamau A."/>
            <person name="Kamanda Ngugi D."/>
            <person name="Goker M."/>
            <person name="Klenk H.P."/>
            <person name="Bajic V."/>
            <person name="Stingl U."/>
        </authorList>
    </citation>
    <scope>NUCLEOTIDE SEQUENCE [LARGE SCALE GENOMIC DNA]</scope>
    <source>
        <strain evidence="9">SCGC-AAA261G05</strain>
    </source>
</reference>
<dbReference type="GO" id="GO:0006275">
    <property type="term" value="P:regulation of DNA replication"/>
    <property type="evidence" value="ECO:0007669"/>
    <property type="project" value="UniProtKB-UniRule"/>
</dbReference>
<accession>A0A133VAG5</accession>
<name>A0A133VAG5_9EURY</name>
<proteinExistence type="inferred from homology"/>
<dbReference type="InterPro" id="IPR000730">
    <property type="entry name" value="Pr_cel_nuc_antig"/>
</dbReference>
<comment type="function">
    <text evidence="6">Sliding clamp subunit. Responsible for tethering the catalytic subunit of DNA polymerase to DNA during high-speed replication.</text>
</comment>
<keyword evidence="10" id="KW-1185">Reference proteome</keyword>
<dbReference type="Pfam" id="PF02747">
    <property type="entry name" value="PCNA_C"/>
    <property type="match status" value="1"/>
</dbReference>
<organism evidence="9 10">
    <name type="scientific">candidate division MSBL1 archaeon SCGC-AAA261G05</name>
    <dbReference type="NCBI Taxonomy" id="1698276"/>
    <lineage>
        <taxon>Archaea</taxon>
        <taxon>Methanobacteriati</taxon>
        <taxon>Methanobacteriota</taxon>
        <taxon>candidate division MSBL1</taxon>
    </lineage>
</organism>
<dbReference type="PATRIC" id="fig|1698276.3.peg.346"/>
<dbReference type="Pfam" id="PF00705">
    <property type="entry name" value="PCNA_N"/>
    <property type="match status" value="1"/>
</dbReference>
<dbReference type="InterPro" id="IPR022659">
    <property type="entry name" value="Pr_cel_nuc_antig_CS"/>
</dbReference>
<dbReference type="Gene3D" id="3.70.10.10">
    <property type="match status" value="1"/>
</dbReference>
<evidence type="ECO:0000313" key="9">
    <source>
        <dbReference type="EMBL" id="KXB03377.1"/>
    </source>
</evidence>
<evidence type="ECO:0000256" key="2">
    <source>
        <dbReference type="ARBA" id="ARBA00022705"/>
    </source>
</evidence>
<dbReference type="HAMAP" id="MF_00317">
    <property type="entry name" value="DNApol_clamp_arch"/>
    <property type="match status" value="1"/>
</dbReference>
<dbReference type="PRINTS" id="PR00339">
    <property type="entry name" value="PCNACYCLIN"/>
</dbReference>